<dbReference type="InterPro" id="IPR052858">
    <property type="entry name" value="E3_ubiquitin-ligase_LIN"/>
</dbReference>
<dbReference type="InterPro" id="IPR001680">
    <property type="entry name" value="WD40_rpt"/>
</dbReference>
<dbReference type="InterPro" id="IPR036322">
    <property type="entry name" value="WD40_repeat_dom_sf"/>
</dbReference>
<dbReference type="PANTHER" id="PTHR47446:SF2">
    <property type="entry name" value="RING-TYPE E3 UBIQUITIN TRANSFERASE"/>
    <property type="match status" value="1"/>
</dbReference>
<evidence type="ECO:0000313" key="2">
    <source>
        <dbReference type="Proteomes" id="UP000069272"/>
    </source>
</evidence>
<dbReference type="AlphaFoldDB" id="A0A182FAG1"/>
<protein>
    <recommendedName>
        <fullName evidence="3">WD repeat-containing protein 55 homolog</fullName>
    </recommendedName>
</protein>
<proteinExistence type="predicted"/>
<organism evidence="1 2">
    <name type="scientific">Anopheles albimanus</name>
    <name type="common">New world malaria mosquito</name>
    <dbReference type="NCBI Taxonomy" id="7167"/>
    <lineage>
        <taxon>Eukaryota</taxon>
        <taxon>Metazoa</taxon>
        <taxon>Ecdysozoa</taxon>
        <taxon>Arthropoda</taxon>
        <taxon>Hexapoda</taxon>
        <taxon>Insecta</taxon>
        <taxon>Pterygota</taxon>
        <taxon>Neoptera</taxon>
        <taxon>Endopterygota</taxon>
        <taxon>Diptera</taxon>
        <taxon>Nematocera</taxon>
        <taxon>Culicoidea</taxon>
        <taxon>Culicidae</taxon>
        <taxon>Anophelinae</taxon>
        <taxon>Anopheles</taxon>
    </lineage>
</organism>
<dbReference type="VEuPathDB" id="VectorBase:AALB003490"/>
<dbReference type="Proteomes" id="UP000069272">
    <property type="component" value="Chromosome 2R"/>
</dbReference>
<dbReference type="InterPro" id="IPR015943">
    <property type="entry name" value="WD40/YVTN_repeat-like_dom_sf"/>
</dbReference>
<dbReference type="PROSITE" id="PS50082">
    <property type="entry name" value="WD_REPEATS_2"/>
    <property type="match status" value="1"/>
</dbReference>
<evidence type="ECO:0008006" key="3">
    <source>
        <dbReference type="Google" id="ProtNLM"/>
    </source>
</evidence>
<dbReference type="SUPFAM" id="SSF50978">
    <property type="entry name" value="WD40 repeat-like"/>
    <property type="match status" value="1"/>
</dbReference>
<dbReference type="Pfam" id="PF00400">
    <property type="entry name" value="WD40"/>
    <property type="match status" value="3"/>
</dbReference>
<reference evidence="1 2" key="1">
    <citation type="journal article" date="2017" name="G3 (Bethesda)">
        <title>The Physical Genome Mapping of Anopheles albimanus Corrected Scaffold Misassemblies and Identified Interarm Rearrangements in Genus Anopheles.</title>
        <authorList>
            <person name="Artemov G.N."/>
            <person name="Peery A.N."/>
            <person name="Jiang X."/>
            <person name="Tu Z."/>
            <person name="Stegniy V.N."/>
            <person name="Sharakhova M.V."/>
            <person name="Sharakhov I.V."/>
        </authorList>
    </citation>
    <scope>NUCLEOTIDE SEQUENCE [LARGE SCALE GENOMIC DNA]</scope>
    <source>
        <strain evidence="1 2">ALBI9_A</strain>
    </source>
</reference>
<reference evidence="1" key="2">
    <citation type="submission" date="2022-08" db="UniProtKB">
        <authorList>
            <consortium name="EnsemblMetazoa"/>
        </authorList>
    </citation>
    <scope>IDENTIFICATION</scope>
    <source>
        <strain evidence="1">STECLA/ALBI9_A</strain>
    </source>
</reference>
<keyword evidence="2" id="KW-1185">Reference proteome</keyword>
<dbReference type="PANTHER" id="PTHR47446">
    <property type="entry name" value="RING-TYPE E3 UBIQUITIN TRANSFERASE"/>
    <property type="match status" value="1"/>
</dbReference>
<name>A0A182FAG1_ANOAL</name>
<accession>A0A182FAG1</accession>
<sequence>MPATVEHVSADSDKHSGDVTAVLFHNNHVFSAGGDGIVKVWSRELQLIKQIVPHEAYIYSMVADSTGRIYTSSCDGTIKCLTNPLAGDECKELLKCNDEIECLFVDRKDNLYSGDDKGIITQWIDQRIKYKFNVVEQVRSMAVQNNIIYSIRDNDLTVTEIIEGSASGRFMTKASIPGKCPVKLCGSCTDDGTYNYAAILTRDGLGITMVKNSRKDHYPVLWTKTNAHSMIINTMEASDEFLYTAGYGGTLKQWTELGGKEPTLVAELTVGTPDVSISSVAIGTDKNHLYAGSSDGAVRLVKFG</sequence>
<evidence type="ECO:0000313" key="1">
    <source>
        <dbReference type="EnsemblMetazoa" id="AALB003490-PA"/>
    </source>
</evidence>
<dbReference type="SMART" id="SM00320">
    <property type="entry name" value="WD40"/>
    <property type="match status" value="4"/>
</dbReference>
<dbReference type="EnsemblMetazoa" id="AALB003490-RA">
    <property type="protein sequence ID" value="AALB003490-PA"/>
    <property type="gene ID" value="AALB003490"/>
</dbReference>
<dbReference type="Gene3D" id="2.130.10.10">
    <property type="entry name" value="YVTN repeat-like/Quinoprotein amine dehydrogenase"/>
    <property type="match status" value="2"/>
</dbReference>
<dbReference type="VEuPathDB" id="VectorBase:AALB20_029751"/>